<keyword evidence="2" id="KW-1185">Reference proteome</keyword>
<gene>
    <name evidence="1" type="ORF">NPIL_41891</name>
</gene>
<dbReference type="AlphaFoldDB" id="A0A8X6PS52"/>
<evidence type="ECO:0000313" key="1">
    <source>
        <dbReference type="EMBL" id="GFT85694.1"/>
    </source>
</evidence>
<evidence type="ECO:0000313" key="2">
    <source>
        <dbReference type="Proteomes" id="UP000887013"/>
    </source>
</evidence>
<name>A0A8X6PS52_NEPPI</name>
<dbReference type="EMBL" id="BMAW01023959">
    <property type="protein sequence ID" value="GFT85694.1"/>
    <property type="molecule type" value="Genomic_DNA"/>
</dbReference>
<accession>A0A8X6PS52</accession>
<comment type="caution">
    <text evidence="1">The sequence shown here is derived from an EMBL/GenBank/DDBJ whole genome shotgun (WGS) entry which is preliminary data.</text>
</comment>
<organism evidence="1 2">
    <name type="scientific">Nephila pilipes</name>
    <name type="common">Giant wood spider</name>
    <name type="synonym">Nephila maculata</name>
    <dbReference type="NCBI Taxonomy" id="299642"/>
    <lineage>
        <taxon>Eukaryota</taxon>
        <taxon>Metazoa</taxon>
        <taxon>Ecdysozoa</taxon>
        <taxon>Arthropoda</taxon>
        <taxon>Chelicerata</taxon>
        <taxon>Arachnida</taxon>
        <taxon>Araneae</taxon>
        <taxon>Araneomorphae</taxon>
        <taxon>Entelegynae</taxon>
        <taxon>Araneoidea</taxon>
        <taxon>Nephilidae</taxon>
        <taxon>Nephila</taxon>
    </lineage>
</organism>
<evidence type="ECO:0008006" key="3">
    <source>
        <dbReference type="Google" id="ProtNLM"/>
    </source>
</evidence>
<protein>
    <recommendedName>
        <fullName evidence="3">HTH CENPB-type domain-containing protein</fullName>
    </recommendedName>
</protein>
<dbReference type="Proteomes" id="UP000887013">
    <property type="component" value="Unassembled WGS sequence"/>
</dbReference>
<sequence length="106" mass="12074">MLEIAASNRMDTFSASHGWVSHFKIPHGDDDNADEEWLSVVEDVSSVKFSDYIFIDQDIATCSILNIEEMFYVAKNINNGEEAKDNVHCLKRLSLLQYLIGRNYGI</sequence>
<proteinExistence type="predicted"/>
<reference evidence="1" key="1">
    <citation type="submission" date="2020-08" db="EMBL/GenBank/DDBJ databases">
        <title>Multicomponent nature underlies the extraordinary mechanical properties of spider dragline silk.</title>
        <authorList>
            <person name="Kono N."/>
            <person name="Nakamura H."/>
            <person name="Mori M."/>
            <person name="Yoshida Y."/>
            <person name="Ohtoshi R."/>
            <person name="Malay A.D."/>
            <person name="Moran D.A.P."/>
            <person name="Tomita M."/>
            <person name="Numata K."/>
            <person name="Arakawa K."/>
        </authorList>
    </citation>
    <scope>NUCLEOTIDE SEQUENCE</scope>
</reference>